<dbReference type="Gene3D" id="3.30.160.60">
    <property type="entry name" value="Classic Zinc Finger"/>
    <property type="match status" value="1"/>
</dbReference>
<keyword evidence="3" id="KW-0677">Repeat</keyword>
<dbReference type="GO" id="GO:0000981">
    <property type="term" value="F:DNA-binding transcription factor activity, RNA polymerase II-specific"/>
    <property type="evidence" value="ECO:0007669"/>
    <property type="project" value="InterPro"/>
</dbReference>
<dbReference type="STRING" id="106004.A0A1Y2F3D4"/>
<dbReference type="GO" id="GO:0006351">
    <property type="term" value="P:DNA-templated transcription"/>
    <property type="evidence" value="ECO:0007669"/>
    <property type="project" value="InterPro"/>
</dbReference>
<dbReference type="PROSITE" id="PS00028">
    <property type="entry name" value="ZINC_FINGER_C2H2_1"/>
    <property type="match status" value="2"/>
</dbReference>
<dbReference type="Proteomes" id="UP000193467">
    <property type="component" value="Unassembled WGS sequence"/>
</dbReference>
<evidence type="ECO:0000256" key="7">
    <source>
        <dbReference type="PROSITE-ProRule" id="PRU00042"/>
    </source>
</evidence>
<evidence type="ECO:0000256" key="3">
    <source>
        <dbReference type="ARBA" id="ARBA00022737"/>
    </source>
</evidence>
<dbReference type="InterPro" id="IPR036236">
    <property type="entry name" value="Znf_C2H2_sf"/>
</dbReference>
<dbReference type="AlphaFoldDB" id="A0A1Y2F3D4"/>
<dbReference type="CDD" id="cd12148">
    <property type="entry name" value="fungal_TF_MHR"/>
    <property type="match status" value="1"/>
</dbReference>
<evidence type="ECO:0000256" key="8">
    <source>
        <dbReference type="SAM" id="MobiDB-lite"/>
    </source>
</evidence>
<dbReference type="GO" id="GO:0000785">
    <property type="term" value="C:chromatin"/>
    <property type="evidence" value="ECO:0007669"/>
    <property type="project" value="TreeGrafter"/>
</dbReference>
<keyword evidence="11" id="KW-1185">Reference proteome</keyword>
<dbReference type="InParanoid" id="A0A1Y2F3D4"/>
<dbReference type="InterPro" id="IPR013087">
    <property type="entry name" value="Znf_C2H2_type"/>
</dbReference>
<evidence type="ECO:0000256" key="1">
    <source>
        <dbReference type="ARBA" id="ARBA00004123"/>
    </source>
</evidence>
<dbReference type="PANTHER" id="PTHR40626">
    <property type="entry name" value="MIP31509P"/>
    <property type="match status" value="1"/>
</dbReference>
<evidence type="ECO:0000313" key="11">
    <source>
        <dbReference type="Proteomes" id="UP000193467"/>
    </source>
</evidence>
<comment type="caution">
    <text evidence="10">The sequence shown here is derived from an EMBL/GenBank/DDBJ whole genome shotgun (WGS) entry which is preliminary data.</text>
</comment>
<reference evidence="10 11" key="1">
    <citation type="submission" date="2016-07" db="EMBL/GenBank/DDBJ databases">
        <title>Pervasive Adenine N6-methylation of Active Genes in Fungi.</title>
        <authorList>
            <consortium name="DOE Joint Genome Institute"/>
            <person name="Mondo S.J."/>
            <person name="Dannebaum R.O."/>
            <person name="Kuo R.C."/>
            <person name="Labutti K."/>
            <person name="Haridas S."/>
            <person name="Kuo A."/>
            <person name="Salamov A."/>
            <person name="Ahrendt S.R."/>
            <person name="Lipzen A."/>
            <person name="Sullivan W."/>
            <person name="Andreopoulos W.B."/>
            <person name="Clum A."/>
            <person name="Lindquist E."/>
            <person name="Daum C."/>
            <person name="Ramamoorthy G.K."/>
            <person name="Gryganskyi A."/>
            <person name="Culley D."/>
            <person name="Magnuson J.K."/>
            <person name="James T.Y."/>
            <person name="O'Malley M.A."/>
            <person name="Stajich J.E."/>
            <person name="Spatafora J.W."/>
            <person name="Visel A."/>
            <person name="Grigoriev I.V."/>
        </authorList>
    </citation>
    <scope>NUCLEOTIDE SEQUENCE [LARGE SCALE GENOMIC DNA]</scope>
    <source>
        <strain evidence="10 11">62-1032</strain>
    </source>
</reference>
<keyword evidence="2" id="KW-0479">Metal-binding</keyword>
<dbReference type="Pfam" id="PF04082">
    <property type="entry name" value="Fungal_trans"/>
    <property type="match status" value="1"/>
</dbReference>
<evidence type="ECO:0000259" key="9">
    <source>
        <dbReference type="PROSITE" id="PS50157"/>
    </source>
</evidence>
<feature type="region of interest" description="Disordered" evidence="8">
    <location>
        <begin position="238"/>
        <end position="262"/>
    </location>
</feature>
<dbReference type="PROSITE" id="PS50157">
    <property type="entry name" value="ZINC_FINGER_C2H2_2"/>
    <property type="match status" value="2"/>
</dbReference>
<proteinExistence type="predicted"/>
<dbReference type="SMART" id="SM00355">
    <property type="entry name" value="ZnF_C2H2"/>
    <property type="match status" value="2"/>
</dbReference>
<gene>
    <name evidence="10" type="ORF">BCR35DRAFT_305138</name>
</gene>
<protein>
    <submittedName>
        <fullName evidence="10">Fungal-specific transcription factor domain-domain-containing protein</fullName>
    </submittedName>
</protein>
<name>A0A1Y2F3D4_9BASI</name>
<feature type="domain" description="C2H2-type" evidence="9">
    <location>
        <begin position="28"/>
        <end position="57"/>
    </location>
</feature>
<evidence type="ECO:0000313" key="10">
    <source>
        <dbReference type="EMBL" id="ORY77984.1"/>
    </source>
</evidence>
<dbReference type="Pfam" id="PF00096">
    <property type="entry name" value="zf-C2H2"/>
    <property type="match status" value="1"/>
</dbReference>
<dbReference type="GO" id="GO:0000978">
    <property type="term" value="F:RNA polymerase II cis-regulatory region sequence-specific DNA binding"/>
    <property type="evidence" value="ECO:0007669"/>
    <property type="project" value="InterPro"/>
</dbReference>
<dbReference type="InterPro" id="IPR007219">
    <property type="entry name" value="XnlR_reg_dom"/>
</dbReference>
<feature type="compositionally biased region" description="Pro residues" evidence="8">
    <location>
        <begin position="126"/>
        <end position="136"/>
    </location>
</feature>
<feature type="region of interest" description="Disordered" evidence="8">
    <location>
        <begin position="78"/>
        <end position="155"/>
    </location>
</feature>
<dbReference type="GO" id="GO:0005634">
    <property type="term" value="C:nucleus"/>
    <property type="evidence" value="ECO:0007669"/>
    <property type="project" value="UniProtKB-SubCell"/>
</dbReference>
<dbReference type="InterPro" id="IPR051059">
    <property type="entry name" value="VerF-like"/>
</dbReference>
<comment type="subcellular location">
    <subcellularLocation>
        <location evidence="1">Nucleus</location>
    </subcellularLocation>
</comment>
<dbReference type="PANTHER" id="PTHR40626:SF11">
    <property type="entry name" value="ZINC FINGER PROTEIN YPR022C"/>
    <property type="match status" value="1"/>
</dbReference>
<feature type="region of interest" description="Disordered" evidence="8">
    <location>
        <begin position="1"/>
        <end position="23"/>
    </location>
</feature>
<organism evidence="10 11">
    <name type="scientific">Leucosporidium creatinivorum</name>
    <dbReference type="NCBI Taxonomy" id="106004"/>
    <lineage>
        <taxon>Eukaryota</taxon>
        <taxon>Fungi</taxon>
        <taxon>Dikarya</taxon>
        <taxon>Basidiomycota</taxon>
        <taxon>Pucciniomycotina</taxon>
        <taxon>Microbotryomycetes</taxon>
        <taxon>Leucosporidiales</taxon>
        <taxon>Leucosporidium</taxon>
    </lineage>
</organism>
<evidence type="ECO:0000256" key="4">
    <source>
        <dbReference type="ARBA" id="ARBA00022771"/>
    </source>
</evidence>
<keyword evidence="5" id="KW-0862">Zinc</keyword>
<dbReference type="EMBL" id="MCGR01000030">
    <property type="protein sequence ID" value="ORY77984.1"/>
    <property type="molecule type" value="Genomic_DNA"/>
</dbReference>
<evidence type="ECO:0000256" key="5">
    <source>
        <dbReference type="ARBA" id="ARBA00022833"/>
    </source>
</evidence>
<evidence type="ECO:0000256" key="6">
    <source>
        <dbReference type="ARBA" id="ARBA00023242"/>
    </source>
</evidence>
<sequence length="816" mass="89486">MPAGSARSPTTENSRAGDPASAEEVELFTCDEAGCGKQFRRRDYLERHQLNHTSTPGLVCHICSRGFHRSDVLKKHVLRHQPVASREPSTAPSSTKRRRTGDSSTSSRAFVPTHGTSPSQAAATRPPSPSPAPLLPLAPAVFPSATPPPPPELTTFPNLTLPDNYFPIPSAGAFQFEGALDFGASVTDDSAFNLEDIFSWLAQPTLAQEGEVGLASSTFASGSNTTRGSTGLDALAQAAHSSPPPPLIQDHPGPGLTDASQSHLWDPRVSPTFGGMSLSGTEHHQGFDTGLETPVEHIITAEKRLKMLEPFRGIPSIDLDSSSFTLGALHVYLELFFLHFAPLYPVLHRPTLASRSEGADPFLLLAMVCLGTAFADDRQGLVIARALHQRIRTRVFESIEDEPRVAVPVLQTLLLIGRFGREYASAAHHDMSQVMHSPLCILSDFSGVFLNDSYPDSYPPTAEGWVAWTADEERRRLGWLMFLTDTGNAALFRHTIMVHSFAMKIPFPCSDQLWRASTYEQWALRLQYEKPQPSFRDALRDLATNGAIDPATPSFSAWILVHGLVSISWTLLWRDLADLSMVQESRIATWKDSLRGGFSSWLRWASQQRAARLPPTETDSAVYWAGVPFCLLGGILLLSETELLRMLAGAPRVAGRLISPSERMLAQKKLLVWVTTPDGQIATWTALQLLQQVFSWSSEGRFSNTPSTTPWCCYIAVVTVWAYGSLLEGRMDLSRQSWLSWPTADQPRIEPTLALSHARSYVARLLSCGGPSFLPQVANKNNVAGVVAYTAHLAGNVPWGHMESPHKELINLLKPC</sequence>
<dbReference type="GO" id="GO:0008270">
    <property type="term" value="F:zinc ion binding"/>
    <property type="evidence" value="ECO:0007669"/>
    <property type="project" value="UniProtKB-KW"/>
</dbReference>
<dbReference type="SUPFAM" id="SSF57667">
    <property type="entry name" value="beta-beta-alpha zinc fingers"/>
    <property type="match status" value="1"/>
</dbReference>
<dbReference type="OrthoDB" id="2560721at2759"/>
<keyword evidence="6" id="KW-0539">Nucleus</keyword>
<feature type="domain" description="C2H2-type" evidence="9">
    <location>
        <begin position="58"/>
        <end position="80"/>
    </location>
</feature>
<accession>A0A1Y2F3D4</accession>
<evidence type="ECO:0000256" key="2">
    <source>
        <dbReference type="ARBA" id="ARBA00022723"/>
    </source>
</evidence>
<keyword evidence="4 7" id="KW-0863">Zinc-finger</keyword>